<feature type="region of interest" description="Disordered" evidence="1">
    <location>
        <begin position="405"/>
        <end position="432"/>
    </location>
</feature>
<dbReference type="OrthoDB" id="6513042at2759"/>
<dbReference type="GO" id="GO:0035861">
    <property type="term" value="C:site of double-strand break"/>
    <property type="evidence" value="ECO:0007669"/>
    <property type="project" value="TreeGrafter"/>
</dbReference>
<keyword evidence="4" id="KW-1185">Reference proteome</keyword>
<dbReference type="Pfam" id="PF10382">
    <property type="entry name" value="ZGRF1-like_N"/>
    <property type="match status" value="1"/>
</dbReference>
<comment type="caution">
    <text evidence="3">The sequence shown here is derived from an EMBL/GenBank/DDBJ whole genome shotgun (WGS) entry which is preliminary data.</text>
</comment>
<name>A0A7K4ZBP8_9AVES</name>
<feature type="non-terminal residue" evidence="3">
    <location>
        <position position="766"/>
    </location>
</feature>
<feature type="region of interest" description="Disordered" evidence="1">
    <location>
        <begin position="76"/>
        <end position="96"/>
    </location>
</feature>
<evidence type="ECO:0000313" key="4">
    <source>
        <dbReference type="Proteomes" id="UP000517892"/>
    </source>
</evidence>
<dbReference type="AlphaFoldDB" id="A0A7K4ZBP8"/>
<dbReference type="InterPro" id="IPR018838">
    <property type="entry name" value="ZGRF1-like_N"/>
</dbReference>
<feature type="compositionally biased region" description="Basic and acidic residues" evidence="1">
    <location>
        <begin position="76"/>
        <end position="85"/>
    </location>
</feature>
<evidence type="ECO:0000313" key="3">
    <source>
        <dbReference type="EMBL" id="NWR68791.1"/>
    </source>
</evidence>
<dbReference type="InterPro" id="IPR052800">
    <property type="entry name" value="DNA_Repair_Helicase_ZGRF1"/>
</dbReference>
<feature type="domain" description="5'-3' DNA helicase ZGRF1-like N-terminal" evidence="2">
    <location>
        <begin position="5"/>
        <end position="74"/>
    </location>
</feature>
<feature type="compositionally biased region" description="Polar residues" evidence="1">
    <location>
        <begin position="227"/>
        <end position="237"/>
    </location>
</feature>
<accession>A0A7K4ZBP8</accession>
<protein>
    <submittedName>
        <fullName evidence="3">ZGRF1 protein</fullName>
    </submittedName>
</protein>
<proteinExistence type="predicted"/>
<evidence type="ECO:0000259" key="2">
    <source>
        <dbReference type="Pfam" id="PF10382"/>
    </source>
</evidence>
<dbReference type="Proteomes" id="UP000517892">
    <property type="component" value="Unassembled WGS sequence"/>
</dbReference>
<dbReference type="PANTHER" id="PTHR28535">
    <property type="entry name" value="ZINC FINGER GRF-TYPE CONTAINING 1"/>
    <property type="match status" value="1"/>
</dbReference>
<gene>
    <name evidence="3" type="primary">Zgrf1_1</name>
    <name evidence="3" type="ORF">CENUNI_R04621</name>
</gene>
<sequence length="766" mass="83536">ARFTQVLYTHQKTKKSKTWQDGILRVSTGRNKAVLFDDKGQCLESIFIKSQVNAGDNLEGERYLITVEEVKANEKAFEDQPRRAETSAVDRNGVKPGVLPPRHLSVGLKRKFTGFQVPRQVEKKISTVEDGENASILPLSKQFQGTFPSKFYNTSPLFSMVGKKDAEANPSAHFHQDVCVGNDREHVSHSSLLSAMFLDRCDVTEKPNSHQSLVKPESPLIPGHAKFSSQTAGHRPVSQNIRSTAQIIALLKSKPTQGCREEATSEVVECFSGFRASGNTDGTHNQKRTVLPAFSGSPAKRLIENIPHLPSTEGTASDKKEWDAEVLLNSAKQLCDEEVTGQRHDKKVCNLSQDLQDPCNTNSCFLPEFTIHRMSDSQFVPSSGDILCSASPVTLENNISSYGEHSMADGLEENPSVELQKEPQPRQNSGVLSDLEHSVALALPETGVGEDVAQSSASRCQSTCENKEVRCSVFDGEKDGNHWAEGVPSQLRDSGVGGMERSSGHSGNQTRTEAELLGDGHSVKEVNGSQLRLEATDSEKDLDGHAELTINGTAWIKNNHSDLLPSDTDVNECHPKTSMFEKTESSSCIPTSGILSAMDKRPEDDVVQLGCMKSPDVNLGHFWGTKSDALQPGSPLLALSGKSAPDYGSFQCFAEDHPKVFGISFEEDSPLPRSPIYPLGKGHSSPEKTAIGKTELEGVESVNAFREASKGERIGTDCLKHMARAKNSSSLPDLVNNIALLRALTQHSTALESLQQMEENYSVLCE</sequence>
<dbReference type="EMBL" id="VYZI01000008">
    <property type="protein sequence ID" value="NWR68791.1"/>
    <property type="molecule type" value="Genomic_DNA"/>
</dbReference>
<reference evidence="3 4" key="1">
    <citation type="submission" date="2019-09" db="EMBL/GenBank/DDBJ databases">
        <title>Bird 10,000 Genomes (B10K) Project - Family phase.</title>
        <authorList>
            <person name="Zhang G."/>
        </authorList>
    </citation>
    <scope>NUCLEOTIDE SEQUENCE [LARGE SCALE GENOMIC DNA]</scope>
    <source>
        <strain evidence="3">B10K-DU-017-25</strain>
        <tissue evidence="3">Mixed tissue sample</tissue>
    </source>
</reference>
<dbReference type="GO" id="GO:0005634">
    <property type="term" value="C:nucleus"/>
    <property type="evidence" value="ECO:0007669"/>
    <property type="project" value="TreeGrafter"/>
</dbReference>
<feature type="region of interest" description="Disordered" evidence="1">
    <location>
        <begin position="208"/>
        <end position="237"/>
    </location>
</feature>
<organism evidence="3 4">
    <name type="scientific">Centropus unirufus</name>
    <dbReference type="NCBI Taxonomy" id="1118519"/>
    <lineage>
        <taxon>Eukaryota</taxon>
        <taxon>Metazoa</taxon>
        <taxon>Chordata</taxon>
        <taxon>Craniata</taxon>
        <taxon>Vertebrata</taxon>
        <taxon>Euteleostomi</taxon>
        <taxon>Archelosauria</taxon>
        <taxon>Archosauria</taxon>
        <taxon>Dinosauria</taxon>
        <taxon>Saurischia</taxon>
        <taxon>Theropoda</taxon>
        <taxon>Coelurosauria</taxon>
        <taxon>Aves</taxon>
        <taxon>Neognathae</taxon>
        <taxon>Neoaves</taxon>
        <taxon>Otidimorphae</taxon>
        <taxon>Cuculiformes</taxon>
        <taxon>Centropidae</taxon>
        <taxon>Centropus</taxon>
    </lineage>
</organism>
<evidence type="ECO:0000256" key="1">
    <source>
        <dbReference type="SAM" id="MobiDB-lite"/>
    </source>
</evidence>
<dbReference type="PANTHER" id="PTHR28535:SF1">
    <property type="entry name" value="PROTEIN ZGRF1"/>
    <property type="match status" value="1"/>
</dbReference>
<feature type="region of interest" description="Disordered" evidence="1">
    <location>
        <begin position="481"/>
        <end position="511"/>
    </location>
</feature>
<feature type="non-terminal residue" evidence="3">
    <location>
        <position position="1"/>
    </location>
</feature>
<dbReference type="GO" id="GO:0006302">
    <property type="term" value="P:double-strand break repair"/>
    <property type="evidence" value="ECO:0007669"/>
    <property type="project" value="TreeGrafter"/>
</dbReference>